<dbReference type="GO" id="GO:0022857">
    <property type="term" value="F:transmembrane transporter activity"/>
    <property type="evidence" value="ECO:0007669"/>
    <property type="project" value="InterPro"/>
</dbReference>
<dbReference type="AlphaFoldDB" id="A0A7Z7YVI9"/>
<feature type="transmembrane region" description="Helical" evidence="8">
    <location>
        <begin position="232"/>
        <end position="250"/>
    </location>
</feature>
<dbReference type="InterPro" id="IPR000060">
    <property type="entry name" value="BCCT_transptr"/>
</dbReference>
<keyword evidence="4" id="KW-1003">Cell membrane</keyword>
<dbReference type="RefSeq" id="WP_030058570.1">
    <property type="nucleotide sequence ID" value="NZ_AP014956.1"/>
</dbReference>
<dbReference type="PANTHER" id="PTHR30047">
    <property type="entry name" value="HIGH-AFFINITY CHOLINE TRANSPORT PROTEIN-RELATED"/>
    <property type="match status" value="1"/>
</dbReference>
<feature type="transmembrane region" description="Helical" evidence="8">
    <location>
        <begin position="262"/>
        <end position="282"/>
    </location>
</feature>
<gene>
    <name evidence="11" type="ORF">EQ811_06220</name>
    <name evidence="10" type="ORF">HHM13_09975</name>
    <name evidence="9" type="ORF">HHM24_10045</name>
</gene>
<feature type="transmembrane region" description="Helical" evidence="8">
    <location>
        <begin position="50"/>
        <end position="69"/>
    </location>
</feature>
<reference evidence="11 12" key="1">
    <citation type="journal article" date="2019" name="Sci. Transl. Med.">
        <title>Quorum sensing between bacterial species on the skin protects against epidermal injury in atopic dermatitis.</title>
        <authorList>
            <person name="Williams M.R."/>
        </authorList>
    </citation>
    <scope>NUCLEOTIDE SEQUENCE [LARGE SCALE GENOMIC DNA]</scope>
    <source>
        <strain evidence="11 12">H8</strain>
    </source>
</reference>
<comment type="caution">
    <text evidence="11">The sequence shown here is derived from an EMBL/GenBank/DDBJ whole genome shotgun (WGS) entry which is preliminary data.</text>
</comment>
<evidence type="ECO:0000256" key="1">
    <source>
        <dbReference type="ARBA" id="ARBA00004651"/>
    </source>
</evidence>
<feature type="transmembrane region" description="Helical" evidence="8">
    <location>
        <begin position="139"/>
        <end position="160"/>
    </location>
</feature>
<dbReference type="Pfam" id="PF02028">
    <property type="entry name" value="BCCT"/>
    <property type="match status" value="1"/>
</dbReference>
<evidence type="ECO:0000256" key="4">
    <source>
        <dbReference type="ARBA" id="ARBA00022475"/>
    </source>
</evidence>
<evidence type="ECO:0000313" key="11">
    <source>
        <dbReference type="EMBL" id="TBW76459.1"/>
    </source>
</evidence>
<evidence type="ECO:0000313" key="12">
    <source>
        <dbReference type="Proteomes" id="UP000291949"/>
    </source>
</evidence>
<keyword evidence="13" id="KW-1185">Reference proteome</keyword>
<dbReference type="EMBL" id="JABBMI010000080">
    <property type="protein sequence ID" value="NMK55057.1"/>
    <property type="molecule type" value="Genomic_DNA"/>
</dbReference>
<protein>
    <submittedName>
        <fullName evidence="11">BCCT family transporter</fullName>
    </submittedName>
</protein>
<dbReference type="GO" id="GO:0005886">
    <property type="term" value="C:plasma membrane"/>
    <property type="evidence" value="ECO:0007669"/>
    <property type="project" value="UniProtKB-SubCell"/>
</dbReference>
<dbReference type="EMBL" id="JABBLX010000044">
    <property type="protein sequence ID" value="NMK98387.1"/>
    <property type="molecule type" value="Genomic_DNA"/>
</dbReference>
<dbReference type="Proteomes" id="UP000550736">
    <property type="component" value="Unassembled WGS sequence"/>
</dbReference>
<evidence type="ECO:0000256" key="6">
    <source>
        <dbReference type="ARBA" id="ARBA00022989"/>
    </source>
</evidence>
<comment type="subcellular location">
    <subcellularLocation>
        <location evidence="1">Cell membrane</location>
        <topology evidence="1">Multi-pass membrane protein</topology>
    </subcellularLocation>
</comment>
<evidence type="ECO:0000256" key="5">
    <source>
        <dbReference type="ARBA" id="ARBA00022692"/>
    </source>
</evidence>
<comment type="similarity">
    <text evidence="2">Belongs to the BCCT transporter (TC 2.A.15) family.</text>
</comment>
<organism evidence="11 12">
    <name type="scientific">Staphylococcus capitis</name>
    <dbReference type="NCBI Taxonomy" id="29388"/>
    <lineage>
        <taxon>Bacteria</taxon>
        <taxon>Bacillati</taxon>
        <taxon>Bacillota</taxon>
        <taxon>Bacilli</taxon>
        <taxon>Bacillales</taxon>
        <taxon>Staphylococcaceae</taxon>
        <taxon>Staphylococcus</taxon>
    </lineage>
</organism>
<dbReference type="PANTHER" id="PTHR30047:SF7">
    <property type="entry name" value="HIGH-AFFINITY CHOLINE TRANSPORT PROTEIN"/>
    <property type="match status" value="1"/>
</dbReference>
<keyword evidence="5 8" id="KW-0812">Transmembrane</keyword>
<reference evidence="13 14" key="2">
    <citation type="submission" date="2020-04" db="EMBL/GenBank/DDBJ databases">
        <title>The Epidemiology and Molecular Characteristics of Linezolid-Resistant Staphylococcus capitis in Huashan Hospital, Shanghai.</title>
        <authorList>
            <person name="Ding L."/>
            <person name="Li P."/>
            <person name="Yang Y."/>
            <person name="Lin D."/>
            <person name="Xu X."/>
        </authorList>
    </citation>
    <scope>NUCLEOTIDE SEQUENCE [LARGE SCALE GENOMIC DNA]</scope>
    <source>
        <strain evidence="10 14">12-86</strain>
        <strain evidence="9 13">17-84</strain>
    </source>
</reference>
<evidence type="ECO:0000256" key="7">
    <source>
        <dbReference type="ARBA" id="ARBA00023136"/>
    </source>
</evidence>
<evidence type="ECO:0000313" key="9">
    <source>
        <dbReference type="EMBL" id="NMK55057.1"/>
    </source>
</evidence>
<dbReference type="NCBIfam" id="TIGR00842">
    <property type="entry name" value="bcct"/>
    <property type="match status" value="1"/>
</dbReference>
<dbReference type="EMBL" id="SCHC01000002">
    <property type="protein sequence ID" value="TBW76459.1"/>
    <property type="molecule type" value="Genomic_DNA"/>
</dbReference>
<keyword evidence="7 8" id="KW-0472">Membrane</keyword>
<feature type="transmembrane region" description="Helical" evidence="8">
    <location>
        <begin position="464"/>
        <end position="488"/>
    </location>
</feature>
<feature type="transmembrane region" description="Helical" evidence="8">
    <location>
        <begin position="12"/>
        <end position="30"/>
    </location>
</feature>
<dbReference type="Proteomes" id="UP000538955">
    <property type="component" value="Unassembled WGS sequence"/>
</dbReference>
<evidence type="ECO:0000313" key="10">
    <source>
        <dbReference type="EMBL" id="NMK98387.1"/>
    </source>
</evidence>
<evidence type="ECO:0000313" key="13">
    <source>
        <dbReference type="Proteomes" id="UP000538955"/>
    </source>
</evidence>
<accession>A0A7Z7YVI9</accession>
<evidence type="ECO:0000313" key="14">
    <source>
        <dbReference type="Proteomes" id="UP000550736"/>
    </source>
</evidence>
<evidence type="ECO:0000256" key="8">
    <source>
        <dbReference type="SAM" id="Phobius"/>
    </source>
</evidence>
<sequence>MKSTNTSKISIVFWVALAICTAFVIYGAILPKQLEQVTQTVTSFIAVHFSWYYLLLVLLILIVSVYLLFSRYASITLGKEGEDPEFSLPSWFAMLFSAGMGIGLVFWTTAEPISHAFTLTPIHKAGTQSAINDAMQFSFFHWGIHAWAVYGIVALVFAYFSFHKGYPGLVSATLTPIFGEKAMRGPIGGAIDVLAVIATVTGVAATLGFGALQINEGLNFLFKVPNNFGTQVILIIVATILFTWSAWSGIDKGIKTLSNINMGLAFLVLVGLFIVGPTLYILNTFTNGLGNYIANFFKMSLRIPSGGEKFKWLQQWTIFYWAWWISWAPFVGIFIARVSRGRTIKEFILGVLFVPALVCFLFFAVFGASAIYLQDHHIANIAKAATETATFATLEQYPLGFILSIITLVVIMIFFVTSADSATYVLGMLSARGDINPASFVKVSWGIIMALFAIIMIYTGGTQAIQNLLIIAALPFSLVIIVMIWSLFKSLSDEKPRPSNKVLVKDKNSDILEYRSSKNEKNLT</sequence>
<proteinExistence type="inferred from homology"/>
<feature type="transmembrane region" description="Helical" evidence="8">
    <location>
        <begin position="90"/>
        <end position="110"/>
    </location>
</feature>
<evidence type="ECO:0000256" key="2">
    <source>
        <dbReference type="ARBA" id="ARBA00005658"/>
    </source>
</evidence>
<evidence type="ECO:0000256" key="3">
    <source>
        <dbReference type="ARBA" id="ARBA00022448"/>
    </source>
</evidence>
<feature type="transmembrane region" description="Helical" evidence="8">
    <location>
        <begin position="348"/>
        <end position="373"/>
    </location>
</feature>
<feature type="transmembrane region" description="Helical" evidence="8">
    <location>
        <begin position="439"/>
        <end position="458"/>
    </location>
</feature>
<feature type="transmembrane region" description="Helical" evidence="8">
    <location>
        <begin position="401"/>
        <end position="427"/>
    </location>
</feature>
<feature type="transmembrane region" description="Helical" evidence="8">
    <location>
        <begin position="318"/>
        <end position="336"/>
    </location>
</feature>
<name>A0A7Z7YVI9_STACP</name>
<keyword evidence="3" id="KW-0813">Transport</keyword>
<feature type="transmembrane region" description="Helical" evidence="8">
    <location>
        <begin position="190"/>
        <end position="212"/>
    </location>
</feature>
<keyword evidence="6 8" id="KW-1133">Transmembrane helix</keyword>
<dbReference type="Proteomes" id="UP000291949">
    <property type="component" value="Unassembled WGS sequence"/>
</dbReference>